<evidence type="ECO:0000313" key="3">
    <source>
        <dbReference type="EMBL" id="OEJ15870.1"/>
    </source>
</evidence>
<protein>
    <submittedName>
        <fullName evidence="3">Uncharacterized protein</fullName>
    </submittedName>
</protein>
<feature type="region of interest" description="Disordered" evidence="1">
    <location>
        <begin position="20"/>
        <end position="43"/>
    </location>
</feature>
<evidence type="ECO:0000313" key="4">
    <source>
        <dbReference type="Proteomes" id="UP000095247"/>
    </source>
</evidence>
<comment type="caution">
    <text evidence="3">The sequence shown here is derived from an EMBL/GenBank/DDBJ whole genome shotgun (WGS) entry which is preliminary data.</text>
</comment>
<gene>
    <name evidence="3" type="ORF">BFL38_10445</name>
</gene>
<dbReference type="PROSITE" id="PS51257">
    <property type="entry name" value="PROKAR_LIPOPROTEIN"/>
    <property type="match status" value="1"/>
</dbReference>
<dbReference type="EMBL" id="MDCO01000001">
    <property type="protein sequence ID" value="OEJ15870.1"/>
    <property type="molecule type" value="Genomic_DNA"/>
</dbReference>
<feature type="signal peptide" evidence="2">
    <location>
        <begin position="1"/>
        <end position="20"/>
    </location>
</feature>
<feature type="chain" id="PRO_5009182381" evidence="2">
    <location>
        <begin position="21"/>
        <end position="264"/>
    </location>
</feature>
<accession>A0A1E5NI86</accession>
<reference evidence="3 4" key="1">
    <citation type="submission" date="2016-08" db="EMBL/GenBank/DDBJ databases">
        <title>Characterization and recognition of Brachyspira hampsonii sp. nov., a novel intestinal spirochete that is pathogenic to pigs.</title>
        <authorList>
            <person name="Mirajkar N."/>
            <person name="La T."/>
            <person name="Phillips N."/>
            <person name="Hampson D."/>
            <person name="Gebhart C."/>
        </authorList>
    </citation>
    <scope>NUCLEOTIDE SEQUENCE [LARGE SCALE GENOMIC DNA]</scope>
    <source>
        <strain evidence="3 4">P280/1</strain>
    </source>
</reference>
<evidence type="ECO:0000256" key="1">
    <source>
        <dbReference type="SAM" id="MobiDB-lite"/>
    </source>
</evidence>
<proteinExistence type="predicted"/>
<evidence type="ECO:0000256" key="2">
    <source>
        <dbReference type="SAM" id="SignalP"/>
    </source>
</evidence>
<dbReference type="RefSeq" id="WP_069725345.1">
    <property type="nucleotide sequence ID" value="NZ_MDCO01000001.1"/>
</dbReference>
<organism evidence="3 4">
    <name type="scientific">Brachyspira hampsonii</name>
    <dbReference type="NCBI Taxonomy" id="1287055"/>
    <lineage>
        <taxon>Bacteria</taxon>
        <taxon>Pseudomonadati</taxon>
        <taxon>Spirochaetota</taxon>
        <taxon>Spirochaetia</taxon>
        <taxon>Brachyspirales</taxon>
        <taxon>Brachyspiraceae</taxon>
        <taxon>Brachyspira</taxon>
    </lineage>
</organism>
<dbReference type="AlphaFoldDB" id="A0A1E5NI86"/>
<sequence length="264" mass="29453">MIKKISILILAIIIISCANKNPNNPNNNTDNGENGGGGTTPEIPTTSINFDEMFLKFETDNKTVPHFTFFKDDGTAATGPRQWTANHDGTNTCYIYNAPDGESGNQMPGDTPSSPLPITGLQVYVYRGINPFKTAVENEIEKQFYFYRYTGTVLLPPELDNFLIAVDTKTGLIFPYAVPEKWRSVFGISWAPDGWISAELGETGKPQTTDQKVTFEAHKFWQYDPIGKVNDDGTVTLEQFYIDAQGNSDYKPRYTGTSPYKDIQ</sequence>
<dbReference type="Proteomes" id="UP000095247">
    <property type="component" value="Unassembled WGS sequence"/>
</dbReference>
<name>A0A1E5NI86_9SPIR</name>
<feature type="compositionally biased region" description="Low complexity" evidence="1">
    <location>
        <begin position="20"/>
        <end position="32"/>
    </location>
</feature>
<keyword evidence="2" id="KW-0732">Signal</keyword>